<keyword evidence="3" id="KW-1185">Reference proteome</keyword>
<protein>
    <recommendedName>
        <fullName evidence="1">DUF4314 domain-containing protein</fullName>
    </recommendedName>
</protein>
<dbReference type="Proteomes" id="UP000218689">
    <property type="component" value="Unassembled WGS sequence"/>
</dbReference>
<dbReference type="InterPro" id="IPR025463">
    <property type="entry name" value="DUF4314"/>
</dbReference>
<evidence type="ECO:0000313" key="2">
    <source>
        <dbReference type="EMBL" id="GAX48494.1"/>
    </source>
</evidence>
<dbReference type="RefSeq" id="WP_094785506.1">
    <property type="nucleotide sequence ID" value="NZ_BEDT01000010.1"/>
</dbReference>
<dbReference type="Pfam" id="PF14192">
    <property type="entry name" value="DUF4314"/>
    <property type="match status" value="1"/>
</dbReference>
<gene>
    <name evidence="2" type="ORF">RsY01_2123</name>
</gene>
<reference evidence="3" key="1">
    <citation type="submission" date="2017-08" db="EMBL/GenBank/DDBJ databases">
        <title>Draft genome sequence of Lactococcus sp. strain Rs-Y01, isolated from the gut of the lower termite Reticulitermes speratus.</title>
        <authorList>
            <person name="Ohkuma M."/>
            <person name="Yuki M."/>
        </authorList>
    </citation>
    <scope>NUCLEOTIDE SEQUENCE [LARGE SCALE GENOMIC DNA]</scope>
    <source>
        <strain evidence="3">Rs-Y01</strain>
    </source>
</reference>
<name>A0A224XEH7_9LACT</name>
<dbReference type="AlphaFoldDB" id="A0A224XEH7"/>
<proteinExistence type="predicted"/>
<evidence type="ECO:0000313" key="3">
    <source>
        <dbReference type="Proteomes" id="UP000218689"/>
    </source>
</evidence>
<evidence type="ECO:0000259" key="1">
    <source>
        <dbReference type="Pfam" id="PF14192"/>
    </source>
</evidence>
<comment type="caution">
    <text evidence="2">The sequence shown here is derived from an EMBL/GenBank/DDBJ whole genome shotgun (WGS) entry which is preliminary data.</text>
</comment>
<feature type="domain" description="DUF4314" evidence="1">
    <location>
        <begin position="5"/>
        <end position="71"/>
    </location>
</feature>
<accession>A0A224XEH7</accession>
<dbReference type="OrthoDB" id="9813511at2"/>
<organism evidence="2 3">
    <name type="scientific">Pseudolactococcus reticulitermitis</name>
    <dbReference type="NCBI Taxonomy" id="2025039"/>
    <lineage>
        <taxon>Bacteria</taxon>
        <taxon>Bacillati</taxon>
        <taxon>Bacillota</taxon>
        <taxon>Bacilli</taxon>
        <taxon>Lactobacillales</taxon>
        <taxon>Streptococcaceae</taxon>
        <taxon>Pseudolactococcus</taxon>
    </lineage>
</organism>
<sequence>MIPNREMIAILREQYPEGTRVSLLQMNDAHAPEIGTCGTVKGVDDIGSIMVHWDNDSNLNVVFGEDYVVKI</sequence>
<dbReference type="EMBL" id="BEDT01000010">
    <property type="protein sequence ID" value="GAX48494.1"/>
    <property type="molecule type" value="Genomic_DNA"/>
</dbReference>